<dbReference type="InterPro" id="IPR023213">
    <property type="entry name" value="CAT-like_dom_sf"/>
</dbReference>
<dbReference type="Proteomes" id="UP000541136">
    <property type="component" value="Unassembled WGS sequence"/>
</dbReference>
<dbReference type="InterPro" id="IPR000089">
    <property type="entry name" value="Biotin_lipoyl"/>
</dbReference>
<evidence type="ECO:0000256" key="3">
    <source>
        <dbReference type="ARBA" id="ARBA00022679"/>
    </source>
</evidence>
<evidence type="ECO:0000256" key="6">
    <source>
        <dbReference type="ARBA" id="ARBA00025211"/>
    </source>
</evidence>
<dbReference type="PANTHER" id="PTHR23151:SF90">
    <property type="entry name" value="DIHYDROLIPOYLLYSINE-RESIDUE ACETYLTRANSFERASE COMPONENT OF PYRUVATE DEHYDROGENASE COMPLEX, MITOCHONDRIAL-RELATED"/>
    <property type="match status" value="1"/>
</dbReference>
<reference evidence="11 12" key="1">
    <citation type="submission" date="2020-08" db="EMBL/GenBank/DDBJ databases">
        <title>Genomic Encyclopedia of Type Strains, Phase IV (KMG-IV): sequencing the most valuable type-strain genomes for metagenomic binning, comparative biology and taxonomic classification.</title>
        <authorList>
            <person name="Goeker M."/>
        </authorList>
    </citation>
    <scope>NUCLEOTIDE SEQUENCE [LARGE SCALE GENOMIC DNA]</scope>
    <source>
        <strain evidence="11 12">DSM 12141</strain>
    </source>
</reference>
<dbReference type="SUPFAM" id="SSF52777">
    <property type="entry name" value="CoA-dependent acyltransferases"/>
    <property type="match status" value="1"/>
</dbReference>
<keyword evidence="4 8" id="KW-0450">Lipoyl</keyword>
<evidence type="ECO:0000313" key="11">
    <source>
        <dbReference type="EMBL" id="MBB6082915.1"/>
    </source>
</evidence>
<name>A0A7W9TLI5_CASDE</name>
<proteinExistence type="inferred from homology"/>
<evidence type="ECO:0000256" key="5">
    <source>
        <dbReference type="ARBA" id="ARBA00023315"/>
    </source>
</evidence>
<keyword evidence="3 8" id="KW-0808">Transferase</keyword>
<comment type="subunit">
    <text evidence="2">Forms a 24-polypeptide structural core with octahedral symmetry.</text>
</comment>
<dbReference type="Gene3D" id="2.40.50.100">
    <property type="match status" value="1"/>
</dbReference>
<evidence type="ECO:0000259" key="10">
    <source>
        <dbReference type="PROSITE" id="PS51826"/>
    </source>
</evidence>
<organism evidence="11 12">
    <name type="scientific">Castellaniella defragrans</name>
    <name type="common">Alcaligenes defragrans</name>
    <dbReference type="NCBI Taxonomy" id="75697"/>
    <lineage>
        <taxon>Bacteria</taxon>
        <taxon>Pseudomonadati</taxon>
        <taxon>Pseudomonadota</taxon>
        <taxon>Betaproteobacteria</taxon>
        <taxon>Burkholderiales</taxon>
        <taxon>Alcaligenaceae</taxon>
        <taxon>Castellaniella</taxon>
    </lineage>
</organism>
<dbReference type="Pfam" id="PF00364">
    <property type="entry name" value="Biotin_lipoyl"/>
    <property type="match status" value="1"/>
</dbReference>
<feature type="domain" description="Lipoyl-binding" evidence="9">
    <location>
        <begin position="2"/>
        <end position="77"/>
    </location>
</feature>
<dbReference type="InterPro" id="IPR004167">
    <property type="entry name" value="PSBD"/>
</dbReference>
<keyword evidence="5 8" id="KW-0012">Acyltransferase</keyword>
<keyword evidence="11" id="KW-0670">Pyruvate</keyword>
<dbReference type="InterPro" id="IPR036625">
    <property type="entry name" value="E3-bd_dom_sf"/>
</dbReference>
<gene>
    <name evidence="11" type="ORF">HNR28_000944</name>
</gene>
<evidence type="ECO:0000256" key="1">
    <source>
        <dbReference type="ARBA" id="ARBA00007317"/>
    </source>
</evidence>
<dbReference type="InterPro" id="IPR011053">
    <property type="entry name" value="Single_hybrid_motif"/>
</dbReference>
<dbReference type="RefSeq" id="WP_043681285.1">
    <property type="nucleotide sequence ID" value="NZ_JACHIB010000004.1"/>
</dbReference>
<dbReference type="InterPro" id="IPR045257">
    <property type="entry name" value="E2/Pdx1"/>
</dbReference>
<evidence type="ECO:0000256" key="2">
    <source>
        <dbReference type="ARBA" id="ARBA00011484"/>
    </source>
</evidence>
<evidence type="ECO:0000256" key="8">
    <source>
        <dbReference type="RuleBase" id="RU361137"/>
    </source>
</evidence>
<dbReference type="GO" id="GO:0004742">
    <property type="term" value="F:dihydrolipoyllysine-residue acetyltransferase activity"/>
    <property type="evidence" value="ECO:0007669"/>
    <property type="project" value="UniProtKB-UniRule"/>
</dbReference>
<evidence type="ECO:0000256" key="4">
    <source>
        <dbReference type="ARBA" id="ARBA00022823"/>
    </source>
</evidence>
<dbReference type="GO" id="GO:0045254">
    <property type="term" value="C:pyruvate dehydrogenase complex"/>
    <property type="evidence" value="ECO:0007669"/>
    <property type="project" value="UniProtKB-UniRule"/>
</dbReference>
<dbReference type="FunFam" id="3.30.559.10:FF:000003">
    <property type="entry name" value="Acetyltransferase component of pyruvate dehydrogenase complex"/>
    <property type="match status" value="1"/>
</dbReference>
<dbReference type="EC" id="2.3.1.12" evidence="8"/>
<comment type="function">
    <text evidence="6">The pyruvate dehydrogenase complex catalyzes the overall conversion of pyruvate to acetyl-CoA and CO(2). It contains multiple copies of three enzymatic components: pyruvate dehydrogenase (E1), dihydrolipoamide acetyltransferase (E2) and lipoamide dehydrogenase (E3).</text>
</comment>
<dbReference type="Pfam" id="PF02817">
    <property type="entry name" value="E3_binding"/>
    <property type="match status" value="1"/>
</dbReference>
<dbReference type="Pfam" id="PF00198">
    <property type="entry name" value="2-oxoacid_dh"/>
    <property type="match status" value="1"/>
</dbReference>
<accession>A0A7W9TLI5</accession>
<comment type="cofactor">
    <cofactor evidence="8">
        <name>(R)-lipoate</name>
        <dbReference type="ChEBI" id="CHEBI:83088"/>
    </cofactor>
    <text evidence="8">Binds 1 lipoyl cofactor covalently.</text>
</comment>
<feature type="domain" description="Peripheral subunit-binding (PSBD)" evidence="10">
    <location>
        <begin position="157"/>
        <end position="194"/>
    </location>
</feature>
<comment type="caution">
    <text evidence="11">The sequence shown here is derived from an EMBL/GenBank/DDBJ whole genome shotgun (WGS) entry which is preliminary data.</text>
</comment>
<dbReference type="NCBIfam" id="TIGR01349">
    <property type="entry name" value="PDHac_trf_mito"/>
    <property type="match status" value="1"/>
</dbReference>
<dbReference type="Gene3D" id="3.30.559.10">
    <property type="entry name" value="Chloramphenicol acetyltransferase-like domain"/>
    <property type="match status" value="1"/>
</dbReference>
<dbReference type="InterPro" id="IPR003016">
    <property type="entry name" value="2-oxoA_DH_lipoyl-BS"/>
</dbReference>
<sequence>MAILLHMPEVAANMESATIVSWAKAEGDPVAVGDALADIETDKAVIEFTAEAAGVLGRILVPAGQAAAVAAPIGVLLAPGEQAADIDALLSQAAGAGPADPATAQAAASAAVPAGAPASAAVPDEASAPAGIASAAAAPASAPAASAPAGPAGGRLFASPLARRLAAEAGLDLRGLPGSGPHGRIVKRDVRAALARPPAAAPAAAASVPAQPAAAPAVAPQAAAPAPAVPAAEAGATRIPHSAMRRTIARRLLESKTSVPHFYLRADCRMDELLALRETINAGAPRRISVNDMIVKAAAVALAELPDMNVSWTDEALLRHAAVDISVAVATENGLITPIVRQAEGRSLSAISADIARLAQRAREGRLQPQEYQGGSFTVSNLGMHGVREFAAIINPPQAAILAVGATERRAVVDAQGQLAAASMMSVTLSVDHRAIDGALAARWLKIFRRLIEAPLGILI</sequence>
<evidence type="ECO:0000313" key="12">
    <source>
        <dbReference type="Proteomes" id="UP000541136"/>
    </source>
</evidence>
<dbReference type="PROSITE" id="PS51826">
    <property type="entry name" value="PSBD"/>
    <property type="match status" value="1"/>
</dbReference>
<dbReference type="SUPFAM" id="SSF51230">
    <property type="entry name" value="Single hybrid motif"/>
    <property type="match status" value="1"/>
</dbReference>
<dbReference type="PROSITE" id="PS50968">
    <property type="entry name" value="BIOTINYL_LIPOYL"/>
    <property type="match status" value="1"/>
</dbReference>
<comment type="similarity">
    <text evidence="1 8">Belongs to the 2-oxoacid dehydrogenase family.</text>
</comment>
<dbReference type="PROSITE" id="PS00189">
    <property type="entry name" value="LIPOYL"/>
    <property type="match status" value="1"/>
</dbReference>
<dbReference type="SUPFAM" id="SSF47005">
    <property type="entry name" value="Peripheral subunit-binding domain of 2-oxo acid dehydrogenase complex"/>
    <property type="match status" value="1"/>
</dbReference>
<dbReference type="CDD" id="cd06849">
    <property type="entry name" value="lipoyl_domain"/>
    <property type="match status" value="1"/>
</dbReference>
<dbReference type="InterPro" id="IPR001078">
    <property type="entry name" value="2-oxoacid_DH_actylTfrase"/>
</dbReference>
<protein>
    <recommendedName>
        <fullName evidence="8">Acetyltransferase component of pyruvate dehydrogenase complex</fullName>
        <ecNumber evidence="8">2.3.1.12</ecNumber>
    </recommendedName>
</protein>
<dbReference type="GO" id="GO:0006086">
    <property type="term" value="P:pyruvate decarboxylation to acetyl-CoA"/>
    <property type="evidence" value="ECO:0007669"/>
    <property type="project" value="InterPro"/>
</dbReference>
<dbReference type="AlphaFoldDB" id="A0A7W9TLI5"/>
<evidence type="ECO:0000256" key="7">
    <source>
        <dbReference type="ARBA" id="ARBA00048370"/>
    </source>
</evidence>
<dbReference type="Gene3D" id="4.10.320.10">
    <property type="entry name" value="E3-binding domain"/>
    <property type="match status" value="1"/>
</dbReference>
<comment type="catalytic activity">
    <reaction evidence="7 8">
        <text>N(6)-[(R)-dihydrolipoyl]-L-lysyl-[protein] + acetyl-CoA = N(6)-[(R)-S(8)-acetyldihydrolipoyl]-L-lysyl-[protein] + CoA</text>
        <dbReference type="Rhea" id="RHEA:17017"/>
        <dbReference type="Rhea" id="RHEA-COMP:10475"/>
        <dbReference type="Rhea" id="RHEA-COMP:10478"/>
        <dbReference type="ChEBI" id="CHEBI:57287"/>
        <dbReference type="ChEBI" id="CHEBI:57288"/>
        <dbReference type="ChEBI" id="CHEBI:83100"/>
        <dbReference type="ChEBI" id="CHEBI:83111"/>
        <dbReference type="EC" id="2.3.1.12"/>
    </reaction>
</comment>
<evidence type="ECO:0000259" key="9">
    <source>
        <dbReference type="PROSITE" id="PS50968"/>
    </source>
</evidence>
<dbReference type="PANTHER" id="PTHR23151">
    <property type="entry name" value="DIHYDROLIPOAMIDE ACETYL/SUCCINYL-TRANSFERASE-RELATED"/>
    <property type="match status" value="1"/>
</dbReference>
<dbReference type="InterPro" id="IPR006257">
    <property type="entry name" value="LAT1"/>
</dbReference>
<dbReference type="EMBL" id="JACHIB010000004">
    <property type="protein sequence ID" value="MBB6082915.1"/>
    <property type="molecule type" value="Genomic_DNA"/>
</dbReference>